<dbReference type="OrthoDB" id="9802264at2"/>
<accession>A0A0R1GYU4</accession>
<dbReference type="CDD" id="cd03256">
    <property type="entry name" value="ABC_PhnC_transporter"/>
    <property type="match status" value="1"/>
</dbReference>
<dbReference type="SMART" id="SM00382">
    <property type="entry name" value="AAA"/>
    <property type="match status" value="1"/>
</dbReference>
<dbReference type="Gene3D" id="3.40.50.300">
    <property type="entry name" value="P-loop containing nucleotide triphosphate hydrolases"/>
    <property type="match status" value="1"/>
</dbReference>
<gene>
    <name evidence="9" type="ORF">FD07_GL001155</name>
</gene>
<dbReference type="AlphaFoldDB" id="A0A0R1GYU4"/>
<protein>
    <submittedName>
        <fullName evidence="9">Phosphate phosphonate ABC transporter ATPase</fullName>
    </submittedName>
</protein>
<proteinExistence type="predicted"/>
<dbReference type="PROSITE" id="PS50893">
    <property type="entry name" value="ABC_TRANSPORTER_2"/>
    <property type="match status" value="1"/>
</dbReference>
<dbReference type="InterPro" id="IPR017871">
    <property type="entry name" value="ABC_transporter-like_CS"/>
</dbReference>
<evidence type="ECO:0000259" key="8">
    <source>
        <dbReference type="PROSITE" id="PS50893"/>
    </source>
</evidence>
<dbReference type="NCBIfam" id="TIGR02315">
    <property type="entry name" value="ABC_phnC"/>
    <property type="match status" value="1"/>
</dbReference>
<reference evidence="9 10" key="1">
    <citation type="journal article" date="2015" name="Genome Announc.">
        <title>Expanding the biotechnology potential of lactobacilli through comparative genomics of 213 strains and associated genera.</title>
        <authorList>
            <person name="Sun Z."/>
            <person name="Harris H.M."/>
            <person name="McCann A."/>
            <person name="Guo C."/>
            <person name="Argimon S."/>
            <person name="Zhang W."/>
            <person name="Yang X."/>
            <person name="Jeffery I.B."/>
            <person name="Cooney J.C."/>
            <person name="Kagawa T.F."/>
            <person name="Liu W."/>
            <person name="Song Y."/>
            <person name="Salvetti E."/>
            <person name="Wrobel A."/>
            <person name="Rasinkangas P."/>
            <person name="Parkhill J."/>
            <person name="Rea M.C."/>
            <person name="O'Sullivan O."/>
            <person name="Ritari J."/>
            <person name="Douillard F.P."/>
            <person name="Paul Ross R."/>
            <person name="Yang R."/>
            <person name="Briner A.E."/>
            <person name="Felis G.E."/>
            <person name="de Vos W.M."/>
            <person name="Barrangou R."/>
            <person name="Klaenhammer T.R."/>
            <person name="Caufield P.W."/>
            <person name="Cui Y."/>
            <person name="Zhang H."/>
            <person name="O'Toole P.W."/>
        </authorList>
    </citation>
    <scope>NUCLEOTIDE SEQUENCE [LARGE SCALE GENOMIC DNA]</scope>
    <source>
        <strain evidence="9 10">ATCC 53295</strain>
    </source>
</reference>
<organism evidence="9 10">
    <name type="scientific">Levilactobacillus parabrevis ATCC 53295</name>
    <dbReference type="NCBI Taxonomy" id="1267003"/>
    <lineage>
        <taxon>Bacteria</taxon>
        <taxon>Bacillati</taxon>
        <taxon>Bacillota</taxon>
        <taxon>Bacilli</taxon>
        <taxon>Lactobacillales</taxon>
        <taxon>Lactobacillaceae</taxon>
        <taxon>Levilactobacillus</taxon>
    </lineage>
</organism>
<dbReference type="eggNOG" id="COG3638">
    <property type="taxonomic scope" value="Bacteria"/>
</dbReference>
<dbReference type="PROSITE" id="PS00211">
    <property type="entry name" value="ABC_TRANSPORTER_1"/>
    <property type="match status" value="1"/>
</dbReference>
<dbReference type="InterPro" id="IPR003439">
    <property type="entry name" value="ABC_transporter-like_ATP-bd"/>
</dbReference>
<keyword evidence="2" id="KW-1003">Cell membrane</keyword>
<dbReference type="InterPro" id="IPR027417">
    <property type="entry name" value="P-loop_NTPase"/>
</dbReference>
<dbReference type="SUPFAM" id="SSF52540">
    <property type="entry name" value="P-loop containing nucleoside triphosphate hydrolases"/>
    <property type="match status" value="1"/>
</dbReference>
<evidence type="ECO:0000313" key="10">
    <source>
        <dbReference type="Proteomes" id="UP000051176"/>
    </source>
</evidence>
<dbReference type="GO" id="GO:0016020">
    <property type="term" value="C:membrane"/>
    <property type="evidence" value="ECO:0007669"/>
    <property type="project" value="InterPro"/>
</dbReference>
<dbReference type="PATRIC" id="fig|1267003.4.peg.1224"/>
<dbReference type="InterPro" id="IPR050086">
    <property type="entry name" value="MetN_ABC_transporter-like"/>
</dbReference>
<sequence length="250" mass="27763">MDKTPIISFKNVNKVYDNGTVGLKNINFEIPQGEFLVVVGLSGAGKSTLLRTINRMHEITSGEIRVEGESIKAYKGRSLRLLRRKIGMIFQNFNLVKRSSVAKNVLSGRVSYYATWQSILGLFSATDKQKAVQALQRVSLAEKLYARADELSGGQQQRVAIARTLMQDPKIILADEPIASLDPLTTKTVMDILKRLNQEDGITVIVNLHSVALAREYADRIVGLRAGEVVYDEPIADVTEADLNRVYQTV</sequence>
<dbReference type="STRING" id="357278.IV61_GL000069"/>
<keyword evidence="6" id="KW-1278">Translocase</keyword>
<dbReference type="RefSeq" id="WP_020088445.1">
    <property type="nucleotide sequence ID" value="NZ_AZCZ01000003.1"/>
</dbReference>
<dbReference type="EMBL" id="AZCZ01000003">
    <property type="protein sequence ID" value="KRK39360.1"/>
    <property type="molecule type" value="Genomic_DNA"/>
</dbReference>
<dbReference type="InterPro" id="IPR012693">
    <property type="entry name" value="ABC_transpr_PhnC"/>
</dbReference>
<evidence type="ECO:0000256" key="5">
    <source>
        <dbReference type="ARBA" id="ARBA00022885"/>
    </source>
</evidence>
<keyword evidence="3" id="KW-0547">Nucleotide-binding</keyword>
<evidence type="ECO:0000256" key="1">
    <source>
        <dbReference type="ARBA" id="ARBA00022448"/>
    </source>
</evidence>
<evidence type="ECO:0000256" key="4">
    <source>
        <dbReference type="ARBA" id="ARBA00022840"/>
    </source>
</evidence>
<dbReference type="GO" id="GO:0015416">
    <property type="term" value="F:ABC-type phosphonate transporter activity"/>
    <property type="evidence" value="ECO:0007669"/>
    <property type="project" value="InterPro"/>
</dbReference>
<keyword evidence="7" id="KW-0472">Membrane</keyword>
<dbReference type="GeneID" id="97413776"/>
<evidence type="ECO:0000256" key="2">
    <source>
        <dbReference type="ARBA" id="ARBA00022475"/>
    </source>
</evidence>
<comment type="caution">
    <text evidence="9">The sequence shown here is derived from an EMBL/GenBank/DDBJ whole genome shotgun (WGS) entry which is preliminary data.</text>
</comment>
<keyword evidence="10" id="KW-1185">Reference proteome</keyword>
<dbReference type="InterPro" id="IPR003593">
    <property type="entry name" value="AAA+_ATPase"/>
</dbReference>
<keyword evidence="5" id="KW-0918">Phosphonate transport</keyword>
<evidence type="ECO:0000256" key="3">
    <source>
        <dbReference type="ARBA" id="ARBA00022741"/>
    </source>
</evidence>
<evidence type="ECO:0000256" key="7">
    <source>
        <dbReference type="ARBA" id="ARBA00023136"/>
    </source>
</evidence>
<dbReference type="Pfam" id="PF00005">
    <property type="entry name" value="ABC_tran"/>
    <property type="match status" value="1"/>
</dbReference>
<evidence type="ECO:0000256" key="6">
    <source>
        <dbReference type="ARBA" id="ARBA00022967"/>
    </source>
</evidence>
<keyword evidence="1" id="KW-0813">Transport</keyword>
<dbReference type="GO" id="GO:0005524">
    <property type="term" value="F:ATP binding"/>
    <property type="evidence" value="ECO:0007669"/>
    <property type="project" value="UniProtKB-KW"/>
</dbReference>
<feature type="domain" description="ABC transporter" evidence="8">
    <location>
        <begin position="7"/>
        <end position="250"/>
    </location>
</feature>
<dbReference type="PANTHER" id="PTHR43166">
    <property type="entry name" value="AMINO ACID IMPORT ATP-BINDING PROTEIN"/>
    <property type="match status" value="1"/>
</dbReference>
<evidence type="ECO:0000313" key="9">
    <source>
        <dbReference type="EMBL" id="KRK39360.1"/>
    </source>
</evidence>
<dbReference type="PANTHER" id="PTHR43166:SF6">
    <property type="entry name" value="PHOSPHONATES IMPORT ATP-BINDING PROTEIN PHNC"/>
    <property type="match status" value="1"/>
</dbReference>
<name>A0A0R1GYU4_9LACO</name>
<dbReference type="GO" id="GO:0016887">
    <property type="term" value="F:ATP hydrolysis activity"/>
    <property type="evidence" value="ECO:0007669"/>
    <property type="project" value="InterPro"/>
</dbReference>
<dbReference type="Proteomes" id="UP000051176">
    <property type="component" value="Unassembled WGS sequence"/>
</dbReference>
<keyword evidence="4" id="KW-0067">ATP-binding</keyword>